<keyword evidence="8" id="KW-1185">Reference proteome</keyword>
<dbReference type="RefSeq" id="WP_179910359.1">
    <property type="nucleotide sequence ID" value="NZ_CP058910.1"/>
</dbReference>
<comment type="function">
    <text evidence="5">Toxic component of a toxin-antitoxin (TA) system. An RNase.</text>
</comment>
<evidence type="ECO:0000313" key="7">
    <source>
        <dbReference type="EMBL" id="QLH76419.1"/>
    </source>
</evidence>
<dbReference type="EMBL" id="CP058910">
    <property type="protein sequence ID" value="QLH76419.1"/>
    <property type="molecule type" value="Genomic_DNA"/>
</dbReference>
<evidence type="ECO:0000256" key="4">
    <source>
        <dbReference type="ARBA" id="ARBA00022801"/>
    </source>
</evidence>
<dbReference type="SUPFAM" id="SSF88723">
    <property type="entry name" value="PIN domain-like"/>
    <property type="match status" value="1"/>
</dbReference>
<name>A0A7D5P8M8_9EURY</name>
<organism evidence="7 8">
    <name type="scientific">Halosimplex rubrum</name>
    <dbReference type="NCBI Taxonomy" id="869889"/>
    <lineage>
        <taxon>Archaea</taxon>
        <taxon>Methanobacteriati</taxon>
        <taxon>Methanobacteriota</taxon>
        <taxon>Stenosarchaea group</taxon>
        <taxon>Halobacteria</taxon>
        <taxon>Halobacteriales</taxon>
        <taxon>Haloarculaceae</taxon>
        <taxon>Halosimplex</taxon>
    </lineage>
</organism>
<accession>A0A7D5P8M8</accession>
<dbReference type="HAMAP" id="MF_00265">
    <property type="entry name" value="VapC_Nob1"/>
    <property type="match status" value="1"/>
</dbReference>
<keyword evidence="1 5" id="KW-1277">Toxin-antitoxin system</keyword>
<dbReference type="Gene3D" id="3.40.50.1010">
    <property type="entry name" value="5'-nuclease"/>
    <property type="match status" value="1"/>
</dbReference>
<dbReference type="InterPro" id="IPR002716">
    <property type="entry name" value="PIN_dom"/>
</dbReference>
<dbReference type="EC" id="3.1.-.-" evidence="5"/>
<dbReference type="OrthoDB" id="41298at2157"/>
<comment type="cofactor">
    <cofactor evidence="5">
        <name>Mg(2+)</name>
        <dbReference type="ChEBI" id="CHEBI:18420"/>
    </cofactor>
</comment>
<evidence type="ECO:0000256" key="3">
    <source>
        <dbReference type="ARBA" id="ARBA00022723"/>
    </source>
</evidence>
<dbReference type="GO" id="GO:0016787">
    <property type="term" value="F:hydrolase activity"/>
    <property type="evidence" value="ECO:0007669"/>
    <property type="project" value="UniProtKB-KW"/>
</dbReference>
<dbReference type="PANTHER" id="PTHR42188">
    <property type="entry name" value="23S RRNA-SPECIFIC ENDONUCLEASE VAPC20"/>
    <property type="match status" value="1"/>
</dbReference>
<dbReference type="GO" id="GO:0004521">
    <property type="term" value="F:RNA endonuclease activity"/>
    <property type="evidence" value="ECO:0007669"/>
    <property type="project" value="InterPro"/>
</dbReference>
<sequence length="142" mass="16117">MADAIVDSNVILAYRNSRDQYHDRATPIVEAIDHGDLPRGVVTNYSVPEILNPITKLGGHDRAVETLDVLTESRGFQIRQVAQEDFERGRALFRRKAGLEITDAVLVAHMRRTDTEYIYSFDDDFDRFDGVTRLTTADDPFS</sequence>
<feature type="domain" description="PIN" evidence="6">
    <location>
        <begin position="5"/>
        <end position="130"/>
    </location>
</feature>
<keyword evidence="3 5" id="KW-0479">Metal-binding</keyword>
<feature type="binding site" evidence="5">
    <location>
        <position position="7"/>
    </location>
    <ligand>
        <name>Mg(2+)</name>
        <dbReference type="ChEBI" id="CHEBI:18420"/>
    </ligand>
</feature>
<dbReference type="Proteomes" id="UP000509667">
    <property type="component" value="Chromosome"/>
</dbReference>
<dbReference type="GO" id="GO:0016075">
    <property type="term" value="P:rRNA catabolic process"/>
    <property type="evidence" value="ECO:0007669"/>
    <property type="project" value="TreeGrafter"/>
</dbReference>
<dbReference type="KEGG" id="hrr:HZS55_03490"/>
<dbReference type="InterPro" id="IPR039018">
    <property type="entry name" value="VapC20-like"/>
</dbReference>
<dbReference type="InterPro" id="IPR029060">
    <property type="entry name" value="PIN-like_dom_sf"/>
</dbReference>
<keyword evidence="4 5" id="KW-0378">Hydrolase</keyword>
<protein>
    <recommendedName>
        <fullName evidence="5">Ribonuclease VapC</fullName>
        <shortName evidence="5">RNase VapC</shortName>
        <ecNumber evidence="5">3.1.-.-</ecNumber>
    </recommendedName>
    <alternativeName>
        <fullName evidence="5">Putative toxin VapC</fullName>
    </alternativeName>
</protein>
<dbReference type="GO" id="GO:0090729">
    <property type="term" value="F:toxin activity"/>
    <property type="evidence" value="ECO:0007669"/>
    <property type="project" value="UniProtKB-KW"/>
</dbReference>
<evidence type="ECO:0000256" key="5">
    <source>
        <dbReference type="HAMAP-Rule" id="MF_00265"/>
    </source>
</evidence>
<comment type="similarity">
    <text evidence="5">Belongs to the PINc/VapC protein family.</text>
</comment>
<evidence type="ECO:0000256" key="1">
    <source>
        <dbReference type="ARBA" id="ARBA00022649"/>
    </source>
</evidence>
<dbReference type="Pfam" id="PF01850">
    <property type="entry name" value="PIN"/>
    <property type="match status" value="1"/>
</dbReference>
<feature type="binding site" evidence="5">
    <location>
        <position position="103"/>
    </location>
    <ligand>
        <name>Mg(2+)</name>
        <dbReference type="ChEBI" id="CHEBI:18420"/>
    </ligand>
</feature>
<keyword evidence="2 5" id="KW-0540">Nuclease</keyword>
<keyword evidence="5" id="KW-0460">Magnesium</keyword>
<dbReference type="GeneID" id="56076895"/>
<reference evidence="7 8" key="1">
    <citation type="submission" date="2020-07" db="EMBL/GenBank/DDBJ databases">
        <title>Halosimplex pelagicum sp. nov. and Halosimplex rubrum sp. nov., isolated from salted brown alga Laminaria, and emended description of the genus Halosimplex.</title>
        <authorList>
            <person name="Cui H."/>
        </authorList>
    </citation>
    <scope>NUCLEOTIDE SEQUENCE [LARGE SCALE GENOMIC DNA]</scope>
    <source>
        <strain evidence="7 8">R27</strain>
    </source>
</reference>
<evidence type="ECO:0000313" key="8">
    <source>
        <dbReference type="Proteomes" id="UP000509667"/>
    </source>
</evidence>
<dbReference type="InterPro" id="IPR022907">
    <property type="entry name" value="VapC_family"/>
</dbReference>
<keyword evidence="5" id="KW-0800">Toxin</keyword>
<dbReference type="GO" id="GO:0000287">
    <property type="term" value="F:magnesium ion binding"/>
    <property type="evidence" value="ECO:0007669"/>
    <property type="project" value="UniProtKB-UniRule"/>
</dbReference>
<gene>
    <name evidence="5" type="primary">vapC</name>
    <name evidence="7" type="ORF">HZS55_03490</name>
</gene>
<evidence type="ECO:0000259" key="6">
    <source>
        <dbReference type="Pfam" id="PF01850"/>
    </source>
</evidence>
<evidence type="ECO:0000256" key="2">
    <source>
        <dbReference type="ARBA" id="ARBA00022722"/>
    </source>
</evidence>
<proteinExistence type="inferred from homology"/>
<dbReference type="PANTHER" id="PTHR42188:SF1">
    <property type="entry name" value="23S RRNA-SPECIFIC ENDONUCLEASE VAPC20"/>
    <property type="match status" value="1"/>
</dbReference>
<dbReference type="AlphaFoldDB" id="A0A7D5P8M8"/>